<name>D7LNN3_ARALL</name>
<keyword evidence="1 2" id="KW-0732">Signal</keyword>
<feature type="signal peptide" evidence="2">
    <location>
        <begin position="1"/>
        <end position="24"/>
    </location>
</feature>
<dbReference type="HOGENOM" id="CLU_2174466_0_0_1"/>
<dbReference type="InterPro" id="IPR008502">
    <property type="entry name" value="Prolamin-like"/>
</dbReference>
<dbReference type="Pfam" id="PF05617">
    <property type="entry name" value="Prolamin_like"/>
    <property type="match status" value="1"/>
</dbReference>
<organism evidence="5">
    <name type="scientific">Arabidopsis lyrata subsp. lyrata</name>
    <name type="common">Lyre-leaved rock-cress</name>
    <dbReference type="NCBI Taxonomy" id="81972"/>
    <lineage>
        <taxon>Eukaryota</taxon>
        <taxon>Viridiplantae</taxon>
        <taxon>Streptophyta</taxon>
        <taxon>Embryophyta</taxon>
        <taxon>Tracheophyta</taxon>
        <taxon>Spermatophyta</taxon>
        <taxon>Magnoliopsida</taxon>
        <taxon>eudicotyledons</taxon>
        <taxon>Gunneridae</taxon>
        <taxon>Pentapetalae</taxon>
        <taxon>rosids</taxon>
        <taxon>malvids</taxon>
        <taxon>Brassicales</taxon>
        <taxon>Brassicaceae</taxon>
        <taxon>Camelineae</taxon>
        <taxon>Arabidopsis</taxon>
    </lineage>
</organism>
<protein>
    <recommendedName>
        <fullName evidence="3">Prolamin-like domain-containing protein</fullName>
    </recommendedName>
</protein>
<evidence type="ECO:0000256" key="2">
    <source>
        <dbReference type="SAM" id="SignalP"/>
    </source>
</evidence>
<dbReference type="Proteomes" id="UP000008694">
    <property type="component" value="Unassembled WGS sequence"/>
</dbReference>
<evidence type="ECO:0000256" key="1">
    <source>
        <dbReference type="ARBA" id="ARBA00022729"/>
    </source>
</evidence>
<dbReference type="Gramene" id="scaffold_501381.1">
    <property type="protein sequence ID" value="scaffold_501381.1"/>
    <property type="gene ID" value="scaffold_501381.1"/>
</dbReference>
<keyword evidence="5" id="KW-1185">Reference proteome</keyword>
<gene>
    <name evidence="4" type="ORF">ARALYDRAFT_905677</name>
</gene>
<feature type="chain" id="PRO_5003102936" description="Prolamin-like domain-containing protein" evidence="2">
    <location>
        <begin position="25"/>
        <end position="117"/>
    </location>
</feature>
<sequence>MQRMWETIILALIMVLSISIQTQGNEKVNDLARAPSSALAPQSENGVLPKPIPCLNDLTKISNCTNAVKHFQIKRVTKSCCIILLSLPNDCFGRLFAMRWIYHTILTVVCKALGYIK</sequence>
<evidence type="ECO:0000313" key="5">
    <source>
        <dbReference type="Proteomes" id="UP000008694"/>
    </source>
</evidence>
<reference evidence="5" key="1">
    <citation type="journal article" date="2011" name="Nat. Genet.">
        <title>The Arabidopsis lyrata genome sequence and the basis of rapid genome size change.</title>
        <authorList>
            <person name="Hu T.T."/>
            <person name="Pattyn P."/>
            <person name="Bakker E.G."/>
            <person name="Cao J."/>
            <person name="Cheng J.-F."/>
            <person name="Clark R.M."/>
            <person name="Fahlgren N."/>
            <person name="Fawcett J.A."/>
            <person name="Grimwood J."/>
            <person name="Gundlach H."/>
            <person name="Haberer G."/>
            <person name="Hollister J.D."/>
            <person name="Ossowski S."/>
            <person name="Ottilar R.P."/>
            <person name="Salamov A.A."/>
            <person name="Schneeberger K."/>
            <person name="Spannagl M."/>
            <person name="Wang X."/>
            <person name="Yang L."/>
            <person name="Nasrallah M.E."/>
            <person name="Bergelson J."/>
            <person name="Carrington J.C."/>
            <person name="Gaut B.S."/>
            <person name="Schmutz J."/>
            <person name="Mayer K.F.X."/>
            <person name="Van de Peer Y."/>
            <person name="Grigoriev I.V."/>
            <person name="Nordborg M."/>
            <person name="Weigel D."/>
            <person name="Guo Y.-L."/>
        </authorList>
    </citation>
    <scope>NUCLEOTIDE SEQUENCE [LARGE SCALE GENOMIC DNA]</scope>
    <source>
        <strain evidence="5">cv. MN47</strain>
    </source>
</reference>
<proteinExistence type="predicted"/>
<feature type="domain" description="Prolamin-like" evidence="3">
    <location>
        <begin position="54"/>
        <end position="100"/>
    </location>
</feature>
<accession>D7LNN3</accession>
<evidence type="ECO:0000259" key="3">
    <source>
        <dbReference type="Pfam" id="PF05617"/>
    </source>
</evidence>
<dbReference type="AlphaFoldDB" id="D7LNN3"/>
<dbReference type="KEGG" id="aly:9313464"/>
<evidence type="ECO:0000313" key="4">
    <source>
        <dbReference type="EMBL" id="EFH51981.1"/>
    </source>
</evidence>
<dbReference type="EMBL" id="GL348717">
    <property type="protein sequence ID" value="EFH51981.1"/>
    <property type="molecule type" value="Genomic_DNA"/>
</dbReference>
<dbReference type="OrthoDB" id="1053188at2759"/>